<feature type="domain" description="Transcription factor zinc-finger" evidence="2">
    <location>
        <begin position="3"/>
        <end position="43"/>
    </location>
</feature>
<dbReference type="Pfam" id="PF13453">
    <property type="entry name" value="Zn_ribbon_TFIIB"/>
    <property type="match status" value="1"/>
</dbReference>
<dbReference type="AlphaFoldDB" id="A0AAX2HZB5"/>
<comment type="caution">
    <text evidence="3">The sequence shown here is derived from an EMBL/GenBank/DDBJ whole genome shotgun (WGS) entry which is preliminary data.</text>
</comment>
<dbReference type="InterPro" id="IPR027392">
    <property type="entry name" value="TF_Znf"/>
</dbReference>
<evidence type="ECO:0000259" key="2">
    <source>
        <dbReference type="Pfam" id="PF13453"/>
    </source>
</evidence>
<reference evidence="3 4" key="1">
    <citation type="submission" date="2018-06" db="EMBL/GenBank/DDBJ databases">
        <authorList>
            <consortium name="Pathogen Informatics"/>
            <person name="Doyle S."/>
        </authorList>
    </citation>
    <scope>NUCLEOTIDE SEQUENCE [LARGE SCALE GENOMIC DNA]</scope>
    <source>
        <strain evidence="3 4">NCTC5923</strain>
    </source>
</reference>
<proteinExistence type="predicted"/>
<evidence type="ECO:0000313" key="3">
    <source>
        <dbReference type="EMBL" id="SQA42423.1"/>
    </source>
</evidence>
<dbReference type="Proteomes" id="UP000251879">
    <property type="component" value="Unassembled WGS sequence"/>
</dbReference>
<dbReference type="EMBL" id="UAVH01000004">
    <property type="protein sequence ID" value="SQA42423.1"/>
    <property type="molecule type" value="Genomic_DNA"/>
</dbReference>
<accession>A0AAX2HZB5</accession>
<protein>
    <submittedName>
        <fullName evidence="3">Uncharacterized protein conserved in bacteria</fullName>
    </submittedName>
</protein>
<name>A0AAX2HZB5_YERPE</name>
<feature type="region of interest" description="Disordered" evidence="1">
    <location>
        <begin position="46"/>
        <end position="68"/>
    </location>
</feature>
<evidence type="ECO:0000313" key="4">
    <source>
        <dbReference type="Proteomes" id="UP000251879"/>
    </source>
</evidence>
<sequence>MECPVCNNTQLVMTERKSIEIDYCPNCRGVWLDRGKLDKLIEKSVENSPATSFSDEREHGNHGYSKSKHYRKKRVLISFFLISLIKQPTVVDTRYNNTPKARRIIISFFC</sequence>
<organism evidence="3 4">
    <name type="scientific">Yersinia pestis</name>
    <dbReference type="NCBI Taxonomy" id="632"/>
    <lineage>
        <taxon>Bacteria</taxon>
        <taxon>Pseudomonadati</taxon>
        <taxon>Pseudomonadota</taxon>
        <taxon>Gammaproteobacteria</taxon>
        <taxon>Enterobacterales</taxon>
        <taxon>Yersiniaceae</taxon>
        <taxon>Yersinia</taxon>
    </lineage>
</organism>
<evidence type="ECO:0000256" key="1">
    <source>
        <dbReference type="SAM" id="MobiDB-lite"/>
    </source>
</evidence>
<gene>
    <name evidence="3" type="ORF">NCTC5923_01416</name>
</gene>